<accession>A0ABU8PKM3</accession>
<keyword evidence="3" id="KW-1185">Reference proteome</keyword>
<feature type="domain" description="N,N-dimethylformamidase beta subunit-like C-terminal" evidence="1">
    <location>
        <begin position="98"/>
        <end position="532"/>
    </location>
</feature>
<reference evidence="2 3" key="1">
    <citation type="submission" date="2023-12" db="EMBL/GenBank/DDBJ databases">
        <title>Gut-associated functions are favored during microbiome assembly across C. elegans life.</title>
        <authorList>
            <person name="Zimmermann J."/>
        </authorList>
    </citation>
    <scope>NUCLEOTIDE SEQUENCE [LARGE SCALE GENOMIC DNA]</scope>
    <source>
        <strain evidence="2 3">MYb71</strain>
    </source>
</reference>
<dbReference type="SUPFAM" id="SSF52317">
    <property type="entry name" value="Class I glutamine amidotransferase-like"/>
    <property type="match status" value="1"/>
</dbReference>
<dbReference type="InterPro" id="IPR029062">
    <property type="entry name" value="Class_I_gatase-like"/>
</dbReference>
<dbReference type="Proteomes" id="UP001375812">
    <property type="component" value="Unassembled WGS sequence"/>
</dbReference>
<evidence type="ECO:0000259" key="1">
    <source>
        <dbReference type="Pfam" id="PF20254"/>
    </source>
</evidence>
<dbReference type="InterPro" id="IPR046540">
    <property type="entry name" value="DMFA2_C"/>
</dbReference>
<dbReference type="Pfam" id="PF20254">
    <property type="entry name" value="DMFA2_C"/>
    <property type="match status" value="1"/>
</dbReference>
<sequence>MSDRNVNEFADFGEFPDFGLTPAQRREAVLGHYYEYPGMDGPRGEIWCYTDAYSYLPGAIVHLQVSATASRFDIEIVRDGAVETPVFSKRGIDCKWQETPAQCSVVGCGWETTFAFKTDENWPSGAYRITLKAHGNDGQPIHCHHLFILRPAAGRKPGRILQVAATGTWTAYNTWGGSNHYQGITGPDGDQYATTVSIERPFCRGFAVLPSDAPRVPLEFVTPPAAPPRYPHMEWAYANGYSKKYASSGWASYDSLFFRWAEREGFAVDLASQHELHFSPEILDGYDCVAFVGHDEYWTWEMRDAVDHYVDGGGRAARFAGNFMWQTRLEDDGKRQTCYKYRARAEDPVYRSADPRRTSGCWEATETGRPAAETFGLNALRGLYVGWGGCAPRGVRGFPVYRPEHWAFTGTGIYYGDLLGADGHAFGYEVDGLDYVIRGGLPEPEEGSGVPDGLQILALGMSSLKEESADIPADDQFLSDADAKFVADTLIGDNGDAAVERIKRGCGMIVNFPRGKGEVFHAGSCEWVAALKRGDRMVERVTANVLNQYLKR</sequence>
<evidence type="ECO:0000313" key="3">
    <source>
        <dbReference type="Proteomes" id="UP001375812"/>
    </source>
</evidence>
<evidence type="ECO:0000313" key="2">
    <source>
        <dbReference type="EMBL" id="MEJ5022606.1"/>
    </source>
</evidence>
<protein>
    <submittedName>
        <fullName evidence="2">N,N-dimethylformamidase beta subunit family domain-containing protein</fullName>
    </submittedName>
</protein>
<dbReference type="RefSeq" id="WP_105544929.1">
    <property type="nucleotide sequence ID" value="NZ_JBBGZH010000002.1"/>
</dbReference>
<name>A0ABU8PKM3_9HYPH</name>
<gene>
    <name evidence="2" type="ORF">WH297_23110</name>
</gene>
<comment type="caution">
    <text evidence="2">The sequence shown here is derived from an EMBL/GenBank/DDBJ whole genome shotgun (WGS) entry which is preliminary data.</text>
</comment>
<dbReference type="EMBL" id="JBBGZH010000002">
    <property type="protein sequence ID" value="MEJ5022606.1"/>
    <property type="molecule type" value="Genomic_DNA"/>
</dbReference>
<proteinExistence type="predicted"/>
<organism evidence="2 3">
    <name type="scientific">Ochrobactrum vermis</name>
    <dbReference type="NCBI Taxonomy" id="1827297"/>
    <lineage>
        <taxon>Bacteria</taxon>
        <taxon>Pseudomonadati</taxon>
        <taxon>Pseudomonadota</taxon>
        <taxon>Alphaproteobacteria</taxon>
        <taxon>Hyphomicrobiales</taxon>
        <taxon>Brucellaceae</taxon>
        <taxon>Brucella/Ochrobactrum group</taxon>
        <taxon>Ochrobactrum</taxon>
    </lineage>
</organism>